<evidence type="ECO:0000313" key="2">
    <source>
        <dbReference type="Proteomes" id="UP000265520"/>
    </source>
</evidence>
<dbReference type="AlphaFoldDB" id="A0A392TRH3"/>
<feature type="non-terminal residue" evidence="1">
    <location>
        <position position="49"/>
    </location>
</feature>
<accession>A0A392TRH3</accession>
<name>A0A392TRH3_9FABA</name>
<dbReference type="Proteomes" id="UP000265520">
    <property type="component" value="Unassembled WGS sequence"/>
</dbReference>
<protein>
    <submittedName>
        <fullName evidence="1">Uncharacterized protein</fullName>
    </submittedName>
</protein>
<comment type="caution">
    <text evidence="1">The sequence shown here is derived from an EMBL/GenBank/DDBJ whole genome shotgun (WGS) entry which is preliminary data.</text>
</comment>
<reference evidence="1 2" key="1">
    <citation type="journal article" date="2018" name="Front. Plant Sci.">
        <title>Red Clover (Trifolium pratense) and Zigzag Clover (T. medium) - A Picture of Genomic Similarities and Differences.</title>
        <authorList>
            <person name="Dluhosova J."/>
            <person name="Istvanek J."/>
            <person name="Nedelnik J."/>
            <person name="Repkova J."/>
        </authorList>
    </citation>
    <scope>NUCLEOTIDE SEQUENCE [LARGE SCALE GENOMIC DNA]</scope>
    <source>
        <strain evidence="2">cv. 10/8</strain>
        <tissue evidence="1">Leaf</tissue>
    </source>
</reference>
<organism evidence="1 2">
    <name type="scientific">Trifolium medium</name>
    <dbReference type="NCBI Taxonomy" id="97028"/>
    <lineage>
        <taxon>Eukaryota</taxon>
        <taxon>Viridiplantae</taxon>
        <taxon>Streptophyta</taxon>
        <taxon>Embryophyta</taxon>
        <taxon>Tracheophyta</taxon>
        <taxon>Spermatophyta</taxon>
        <taxon>Magnoliopsida</taxon>
        <taxon>eudicotyledons</taxon>
        <taxon>Gunneridae</taxon>
        <taxon>Pentapetalae</taxon>
        <taxon>rosids</taxon>
        <taxon>fabids</taxon>
        <taxon>Fabales</taxon>
        <taxon>Fabaceae</taxon>
        <taxon>Papilionoideae</taxon>
        <taxon>50 kb inversion clade</taxon>
        <taxon>NPAAA clade</taxon>
        <taxon>Hologalegina</taxon>
        <taxon>IRL clade</taxon>
        <taxon>Trifolieae</taxon>
        <taxon>Trifolium</taxon>
    </lineage>
</organism>
<sequence length="49" mass="5432">MVCSKTAETVSWWQEWASSTASMKGGSTEVLNKGGKIIHLFQQLIYVVT</sequence>
<evidence type="ECO:0000313" key="1">
    <source>
        <dbReference type="EMBL" id="MCI63047.1"/>
    </source>
</evidence>
<proteinExistence type="predicted"/>
<keyword evidence="2" id="KW-1185">Reference proteome</keyword>
<dbReference type="EMBL" id="LXQA010629997">
    <property type="protein sequence ID" value="MCI63047.1"/>
    <property type="molecule type" value="Genomic_DNA"/>
</dbReference>